<evidence type="ECO:0000256" key="5">
    <source>
        <dbReference type="ARBA" id="ARBA00022679"/>
    </source>
</evidence>
<dbReference type="PANTHER" id="PTHR10815">
    <property type="entry name" value="METHYLATED-DNA--PROTEIN-CYSTEINE METHYLTRANSFERASE"/>
    <property type="match status" value="1"/>
</dbReference>
<keyword evidence="7" id="KW-0234">DNA repair</keyword>
<reference evidence="11 12" key="1">
    <citation type="submission" date="2018-11" db="EMBL/GenBank/DDBJ databases">
        <authorList>
            <person name="Kleinhagauer T."/>
            <person name="Glaeser S.P."/>
            <person name="Spergser J."/>
            <person name="Ruckert C."/>
            <person name="Kaempfer P."/>
            <person name="Busse H.-J."/>
        </authorList>
    </citation>
    <scope>NUCLEOTIDE SEQUENCE [LARGE SCALE GENOMIC DNA]</scope>
    <source>
        <strain evidence="11 12">200CH</strain>
    </source>
</reference>
<dbReference type="NCBIfam" id="TIGR00589">
    <property type="entry name" value="ogt"/>
    <property type="match status" value="1"/>
</dbReference>
<keyword evidence="4 11" id="KW-0489">Methyltransferase</keyword>
<dbReference type="GO" id="GO:0006281">
    <property type="term" value="P:DNA repair"/>
    <property type="evidence" value="ECO:0007669"/>
    <property type="project" value="UniProtKB-KW"/>
</dbReference>
<feature type="region of interest" description="Disordered" evidence="9">
    <location>
        <begin position="48"/>
        <end position="95"/>
    </location>
</feature>
<keyword evidence="5 11" id="KW-0808">Transferase</keyword>
<evidence type="ECO:0000259" key="10">
    <source>
        <dbReference type="Pfam" id="PF01035"/>
    </source>
</evidence>
<keyword evidence="12" id="KW-1185">Reference proteome</keyword>
<accession>A0A3G6JDB8</accession>
<dbReference type="InterPro" id="IPR036388">
    <property type="entry name" value="WH-like_DNA-bd_sf"/>
</dbReference>
<dbReference type="Pfam" id="PF01035">
    <property type="entry name" value="DNA_binding_1"/>
    <property type="match status" value="1"/>
</dbReference>
<evidence type="ECO:0000313" key="11">
    <source>
        <dbReference type="EMBL" id="AZA14660.1"/>
    </source>
</evidence>
<evidence type="ECO:0000256" key="7">
    <source>
        <dbReference type="ARBA" id="ARBA00023204"/>
    </source>
</evidence>
<dbReference type="Proteomes" id="UP000269019">
    <property type="component" value="Chromosome"/>
</dbReference>
<dbReference type="CDD" id="cd06445">
    <property type="entry name" value="ATase"/>
    <property type="match status" value="1"/>
</dbReference>
<name>A0A3G6JDB8_9CORY</name>
<evidence type="ECO:0000256" key="8">
    <source>
        <dbReference type="ARBA" id="ARBA00049348"/>
    </source>
</evidence>
<dbReference type="Gene3D" id="1.10.10.10">
    <property type="entry name" value="Winged helix-like DNA-binding domain superfamily/Winged helix DNA-binding domain"/>
    <property type="match status" value="1"/>
</dbReference>
<dbReference type="FunFam" id="1.10.10.10:FF:000214">
    <property type="entry name" value="Methylated-DNA--protein-cysteine methyltransferase"/>
    <property type="match status" value="1"/>
</dbReference>
<organism evidence="11 12">
    <name type="scientific">Corynebacterium choanae</name>
    <dbReference type="NCBI Taxonomy" id="1862358"/>
    <lineage>
        <taxon>Bacteria</taxon>
        <taxon>Bacillati</taxon>
        <taxon>Actinomycetota</taxon>
        <taxon>Actinomycetes</taxon>
        <taxon>Mycobacteriales</taxon>
        <taxon>Corynebacteriaceae</taxon>
        <taxon>Corynebacterium</taxon>
    </lineage>
</organism>
<evidence type="ECO:0000313" key="12">
    <source>
        <dbReference type="Proteomes" id="UP000269019"/>
    </source>
</evidence>
<evidence type="ECO:0000256" key="9">
    <source>
        <dbReference type="SAM" id="MobiDB-lite"/>
    </source>
</evidence>
<dbReference type="GO" id="GO:0003908">
    <property type="term" value="F:methylated-DNA-[protein]-cysteine S-methyltransferase activity"/>
    <property type="evidence" value="ECO:0007669"/>
    <property type="project" value="UniProtKB-EC"/>
</dbReference>
<dbReference type="EMBL" id="CP033896">
    <property type="protein sequence ID" value="AZA14660.1"/>
    <property type="molecule type" value="Genomic_DNA"/>
</dbReference>
<evidence type="ECO:0000256" key="6">
    <source>
        <dbReference type="ARBA" id="ARBA00022763"/>
    </source>
</evidence>
<evidence type="ECO:0000256" key="2">
    <source>
        <dbReference type="ARBA" id="ARBA00008711"/>
    </source>
</evidence>
<dbReference type="PROSITE" id="PS00374">
    <property type="entry name" value="MGMT"/>
    <property type="match status" value="1"/>
</dbReference>
<dbReference type="KEGG" id="ccho:CCHOA_11445"/>
<dbReference type="InterPro" id="IPR001497">
    <property type="entry name" value="MethylDNA_cys_MeTrfase_AS"/>
</dbReference>
<dbReference type="PANTHER" id="PTHR10815:SF13">
    <property type="entry name" value="METHYLATED-DNA--PROTEIN-CYSTEINE METHYLTRANSFERASE"/>
    <property type="match status" value="1"/>
</dbReference>
<proteinExistence type="inferred from homology"/>
<dbReference type="RefSeq" id="WP_164472474.1">
    <property type="nucleotide sequence ID" value="NZ_CP033896.1"/>
</dbReference>
<dbReference type="AlphaFoldDB" id="A0A3G6JDB8"/>
<comment type="similarity">
    <text evidence="2">Belongs to the MGMT family.</text>
</comment>
<dbReference type="InterPro" id="IPR014048">
    <property type="entry name" value="MethylDNA_cys_MeTrfase_DNA-bd"/>
</dbReference>
<gene>
    <name evidence="11" type="primary">ogt</name>
    <name evidence="11" type="ORF">CCHOA_11445</name>
</gene>
<comment type="catalytic activity">
    <reaction evidence="1">
        <text>a 4-O-methyl-thymidine in DNA + L-cysteinyl-[protein] = a thymidine in DNA + S-methyl-L-cysteinyl-[protein]</text>
        <dbReference type="Rhea" id="RHEA:53428"/>
        <dbReference type="Rhea" id="RHEA-COMP:10131"/>
        <dbReference type="Rhea" id="RHEA-COMP:10132"/>
        <dbReference type="Rhea" id="RHEA-COMP:13555"/>
        <dbReference type="Rhea" id="RHEA-COMP:13556"/>
        <dbReference type="ChEBI" id="CHEBI:29950"/>
        <dbReference type="ChEBI" id="CHEBI:82612"/>
        <dbReference type="ChEBI" id="CHEBI:137386"/>
        <dbReference type="ChEBI" id="CHEBI:137387"/>
        <dbReference type="EC" id="2.1.1.63"/>
    </reaction>
</comment>
<evidence type="ECO:0000256" key="4">
    <source>
        <dbReference type="ARBA" id="ARBA00022603"/>
    </source>
</evidence>
<dbReference type="EC" id="2.1.1.63" evidence="3"/>
<keyword evidence="6" id="KW-0227">DNA damage</keyword>
<dbReference type="SUPFAM" id="SSF46767">
    <property type="entry name" value="Methylated DNA-protein cysteine methyltransferase, C-terminal domain"/>
    <property type="match status" value="1"/>
</dbReference>
<comment type="catalytic activity">
    <reaction evidence="8">
        <text>a 6-O-methyl-2'-deoxyguanosine in DNA + L-cysteinyl-[protein] = S-methyl-L-cysteinyl-[protein] + a 2'-deoxyguanosine in DNA</text>
        <dbReference type="Rhea" id="RHEA:24000"/>
        <dbReference type="Rhea" id="RHEA-COMP:10131"/>
        <dbReference type="Rhea" id="RHEA-COMP:10132"/>
        <dbReference type="Rhea" id="RHEA-COMP:11367"/>
        <dbReference type="Rhea" id="RHEA-COMP:11368"/>
        <dbReference type="ChEBI" id="CHEBI:29950"/>
        <dbReference type="ChEBI" id="CHEBI:82612"/>
        <dbReference type="ChEBI" id="CHEBI:85445"/>
        <dbReference type="ChEBI" id="CHEBI:85448"/>
        <dbReference type="EC" id="2.1.1.63"/>
    </reaction>
</comment>
<sequence length="232" mass="24731">MSNTTAVNTAPLCCAEDTWAADLVILPFAPVLVRCCAHGIQHVEILTLPDPDPVETSDSENTAEQGAPATGLVTNDDPDAVGNETDPELAPAEPTEPVPYVLRSAGTRLAAAHCRMLCKQLQRYARGTLQRFTVPIAPAVWQQATPFRRQVWHTLYEQVPFGATVTYGEVSQLLRGNERASRAVGGAVGANKIAIVIPCHRVVGANGIGGYAYDVAVKRALLALEGGTEHQV</sequence>
<evidence type="ECO:0000256" key="3">
    <source>
        <dbReference type="ARBA" id="ARBA00011918"/>
    </source>
</evidence>
<protein>
    <recommendedName>
        <fullName evidence="3">methylated-DNA--[protein]-cysteine S-methyltransferase</fullName>
        <ecNumber evidence="3">2.1.1.63</ecNumber>
    </recommendedName>
</protein>
<dbReference type="InterPro" id="IPR036217">
    <property type="entry name" value="MethylDNA_cys_MeTrfase_DNAb"/>
</dbReference>
<evidence type="ECO:0000256" key="1">
    <source>
        <dbReference type="ARBA" id="ARBA00001286"/>
    </source>
</evidence>
<dbReference type="GO" id="GO:0032259">
    <property type="term" value="P:methylation"/>
    <property type="evidence" value="ECO:0007669"/>
    <property type="project" value="UniProtKB-KW"/>
</dbReference>
<feature type="domain" description="Methylated-DNA-[protein]-cysteine S-methyltransferase DNA binding" evidence="10">
    <location>
        <begin position="146"/>
        <end position="226"/>
    </location>
</feature>